<sequence>CYDYILTLDREIKFIWKADLSLATSLFYAFRYAALSNTIIVLLICSFCDWYMKRDLTIWTVFAALRVYAIFSRNKWMFGLVLLSGMINPAISIVRCVQCLGFMLR</sequence>
<proteinExistence type="predicted"/>
<feature type="domain" description="DUF6533" evidence="2">
    <location>
        <begin position="1"/>
        <end position="35"/>
    </location>
</feature>
<feature type="non-terminal residue" evidence="3">
    <location>
        <position position="1"/>
    </location>
</feature>
<name>A0A165DAH6_9APHY</name>
<dbReference type="InParanoid" id="A0A165DAH6"/>
<accession>A0A165DAH6</accession>
<dbReference type="AlphaFoldDB" id="A0A165DAH6"/>
<feature type="transmembrane region" description="Helical" evidence="1">
    <location>
        <begin position="77"/>
        <end position="97"/>
    </location>
</feature>
<keyword evidence="1" id="KW-0472">Membrane</keyword>
<dbReference type="Proteomes" id="UP000076871">
    <property type="component" value="Unassembled WGS sequence"/>
</dbReference>
<protein>
    <recommendedName>
        <fullName evidence="2">DUF6533 domain-containing protein</fullName>
    </recommendedName>
</protein>
<dbReference type="EMBL" id="KV427636">
    <property type="protein sequence ID" value="KZT04436.1"/>
    <property type="molecule type" value="Genomic_DNA"/>
</dbReference>
<dbReference type="InterPro" id="IPR045340">
    <property type="entry name" value="DUF6533"/>
</dbReference>
<reference evidence="3 4" key="1">
    <citation type="journal article" date="2016" name="Mol. Biol. Evol.">
        <title>Comparative Genomics of Early-Diverging Mushroom-Forming Fungi Provides Insights into the Origins of Lignocellulose Decay Capabilities.</title>
        <authorList>
            <person name="Nagy L.G."/>
            <person name="Riley R."/>
            <person name="Tritt A."/>
            <person name="Adam C."/>
            <person name="Daum C."/>
            <person name="Floudas D."/>
            <person name="Sun H."/>
            <person name="Yadav J.S."/>
            <person name="Pangilinan J."/>
            <person name="Larsson K.H."/>
            <person name="Matsuura K."/>
            <person name="Barry K."/>
            <person name="Labutti K."/>
            <person name="Kuo R."/>
            <person name="Ohm R.A."/>
            <person name="Bhattacharya S.S."/>
            <person name="Shirouzu T."/>
            <person name="Yoshinaga Y."/>
            <person name="Martin F.M."/>
            <person name="Grigoriev I.V."/>
            <person name="Hibbett D.S."/>
        </authorList>
    </citation>
    <scope>NUCLEOTIDE SEQUENCE [LARGE SCALE GENOMIC DNA]</scope>
    <source>
        <strain evidence="3 4">93-53</strain>
    </source>
</reference>
<organism evidence="3 4">
    <name type="scientific">Laetiporus sulphureus 93-53</name>
    <dbReference type="NCBI Taxonomy" id="1314785"/>
    <lineage>
        <taxon>Eukaryota</taxon>
        <taxon>Fungi</taxon>
        <taxon>Dikarya</taxon>
        <taxon>Basidiomycota</taxon>
        <taxon>Agaricomycotina</taxon>
        <taxon>Agaricomycetes</taxon>
        <taxon>Polyporales</taxon>
        <taxon>Laetiporus</taxon>
    </lineage>
</organism>
<keyword evidence="4" id="KW-1185">Reference proteome</keyword>
<keyword evidence="1" id="KW-0812">Transmembrane</keyword>
<keyword evidence="1" id="KW-1133">Transmembrane helix</keyword>
<evidence type="ECO:0000313" key="4">
    <source>
        <dbReference type="Proteomes" id="UP000076871"/>
    </source>
</evidence>
<dbReference type="RefSeq" id="XP_040762176.1">
    <property type="nucleotide sequence ID" value="XM_040904710.1"/>
</dbReference>
<dbReference type="OrthoDB" id="2803471at2759"/>
<dbReference type="Pfam" id="PF20151">
    <property type="entry name" value="DUF6533"/>
    <property type="match status" value="1"/>
</dbReference>
<evidence type="ECO:0000259" key="2">
    <source>
        <dbReference type="Pfam" id="PF20151"/>
    </source>
</evidence>
<dbReference type="GeneID" id="63821740"/>
<evidence type="ECO:0000313" key="3">
    <source>
        <dbReference type="EMBL" id="KZT04436.1"/>
    </source>
</evidence>
<feature type="transmembrane region" description="Helical" evidence="1">
    <location>
        <begin position="26"/>
        <end position="44"/>
    </location>
</feature>
<gene>
    <name evidence="3" type="ORF">LAESUDRAFT_657844</name>
</gene>
<evidence type="ECO:0000256" key="1">
    <source>
        <dbReference type="SAM" id="Phobius"/>
    </source>
</evidence>